<comment type="similarity">
    <text evidence="1">Belongs to the aldehyde dehydrogenase family.</text>
</comment>
<dbReference type="Gene3D" id="3.40.309.10">
    <property type="entry name" value="Aldehyde Dehydrogenase, Chain A, domain 2"/>
    <property type="match status" value="1"/>
</dbReference>
<sequence length="454" mass="48374">MPIAHTNPATGELVRRFDAMDDAALAARLDAAQQAAADWAERTLAERCSLLIRVAALLRERRDDLARLVTIEMGKLIGEAEGEIDKCAWVCEHYAEHAAAYLADEAIASDATRSLIACRPLGPVLAVMPWNFPFWQVFRCAAPALAAGNPVLLKHASNVPGCALAVEGLLRDAGAPDGVFATLLIEADRVEAVIAHPAVRAVSLTGSDAAGRKVAAAAGAHLKKTVLELGGSDAFVVLDDADLDRAADMAVTSRFMNAGQSCIAAKRFIVLDAVEADFMERLRAGIEALRPGDPAHRETTLAPMARADLRDDLHAQVQVSMDAGAVLAMGGQPLDRPGFFYAPTLLEHVSPGMPAYDDELFGPVAAVIDAADEEEALRIANDSRFGLGGSVWTRDAARGEAFARRMQCGCAFVNGMVKSDPRLPFGGIGDLGYGRELSRLGIREFVNQQTLWVA</sequence>
<dbReference type="SUPFAM" id="SSF53720">
    <property type="entry name" value="ALDH-like"/>
    <property type="match status" value="1"/>
</dbReference>
<dbReference type="PROSITE" id="PS00070">
    <property type="entry name" value="ALDEHYDE_DEHYDR_CYS"/>
    <property type="match status" value="1"/>
</dbReference>
<dbReference type="Gene3D" id="3.40.605.10">
    <property type="entry name" value="Aldehyde Dehydrogenase, Chain A, domain 1"/>
    <property type="match status" value="1"/>
</dbReference>
<keyword evidence="6" id="KW-1185">Reference proteome</keyword>
<dbReference type="CDD" id="cd07100">
    <property type="entry name" value="ALDH_SSADH1_GabD1"/>
    <property type="match status" value="1"/>
</dbReference>
<evidence type="ECO:0000256" key="2">
    <source>
        <dbReference type="ARBA" id="ARBA00022857"/>
    </source>
</evidence>
<keyword evidence="3" id="KW-0560">Oxidoreductase</keyword>
<dbReference type="Proteomes" id="UP000748752">
    <property type="component" value="Unassembled WGS sequence"/>
</dbReference>
<feature type="domain" description="Aldehyde dehydrogenase" evidence="4">
    <location>
        <begin position="3"/>
        <end position="450"/>
    </location>
</feature>
<name>A0ABS1CDB8_9GAMM</name>
<dbReference type="EMBL" id="NRRV01000006">
    <property type="protein sequence ID" value="MBK1629896.1"/>
    <property type="molecule type" value="Genomic_DNA"/>
</dbReference>
<gene>
    <name evidence="5" type="ORF">CKO31_03890</name>
</gene>
<dbReference type="InterPro" id="IPR044148">
    <property type="entry name" value="ALDH_GabD1-like"/>
</dbReference>
<evidence type="ECO:0000259" key="4">
    <source>
        <dbReference type="Pfam" id="PF00171"/>
    </source>
</evidence>
<dbReference type="Pfam" id="PF00171">
    <property type="entry name" value="Aldedh"/>
    <property type="match status" value="1"/>
</dbReference>
<organism evidence="5 6">
    <name type="scientific">Thiohalocapsa halophila</name>
    <dbReference type="NCBI Taxonomy" id="69359"/>
    <lineage>
        <taxon>Bacteria</taxon>
        <taxon>Pseudomonadati</taxon>
        <taxon>Pseudomonadota</taxon>
        <taxon>Gammaproteobacteria</taxon>
        <taxon>Chromatiales</taxon>
        <taxon>Chromatiaceae</taxon>
        <taxon>Thiohalocapsa</taxon>
    </lineage>
</organism>
<keyword evidence="2" id="KW-0521">NADP</keyword>
<proteinExistence type="inferred from homology"/>
<dbReference type="RefSeq" id="WP_200234250.1">
    <property type="nucleotide sequence ID" value="NZ_NRRV01000006.1"/>
</dbReference>
<accession>A0ABS1CDB8</accession>
<dbReference type="PANTHER" id="PTHR43217">
    <property type="entry name" value="SUCCINATE SEMIALDEHYDE DEHYDROGENASE [NAD(P)+] SAD"/>
    <property type="match status" value="1"/>
</dbReference>
<reference evidence="5 6" key="1">
    <citation type="journal article" date="2020" name="Microorganisms">
        <title>Osmotic Adaptation and Compatible Solute Biosynthesis of Phototrophic Bacteria as Revealed from Genome Analyses.</title>
        <authorList>
            <person name="Imhoff J.F."/>
            <person name="Rahn T."/>
            <person name="Kunzel S."/>
            <person name="Keller A."/>
            <person name="Neulinger S.C."/>
        </authorList>
    </citation>
    <scope>NUCLEOTIDE SEQUENCE [LARGE SCALE GENOMIC DNA]</scope>
    <source>
        <strain evidence="5 6">DSM 6210</strain>
    </source>
</reference>
<dbReference type="PANTHER" id="PTHR43217:SF1">
    <property type="entry name" value="SUCCINATE SEMIALDEHYDE DEHYDROGENASE [NAD(P)+] SAD"/>
    <property type="match status" value="1"/>
</dbReference>
<dbReference type="InterPro" id="IPR016163">
    <property type="entry name" value="Ald_DH_C"/>
</dbReference>
<protein>
    <submittedName>
        <fullName evidence="5">Succinate-semialdehyde dehydrogenase</fullName>
    </submittedName>
</protein>
<dbReference type="InterPro" id="IPR016160">
    <property type="entry name" value="Ald_DH_CS_CYS"/>
</dbReference>
<dbReference type="InterPro" id="IPR016162">
    <property type="entry name" value="Ald_DH_N"/>
</dbReference>
<evidence type="ECO:0000256" key="3">
    <source>
        <dbReference type="ARBA" id="ARBA00023002"/>
    </source>
</evidence>
<evidence type="ECO:0000256" key="1">
    <source>
        <dbReference type="ARBA" id="ARBA00009986"/>
    </source>
</evidence>
<comment type="caution">
    <text evidence="5">The sequence shown here is derived from an EMBL/GenBank/DDBJ whole genome shotgun (WGS) entry which is preliminary data.</text>
</comment>
<dbReference type="InterPro" id="IPR015590">
    <property type="entry name" value="Aldehyde_DH_dom"/>
</dbReference>
<evidence type="ECO:0000313" key="5">
    <source>
        <dbReference type="EMBL" id="MBK1629896.1"/>
    </source>
</evidence>
<dbReference type="InterPro" id="IPR016161">
    <property type="entry name" value="Ald_DH/histidinol_DH"/>
</dbReference>
<evidence type="ECO:0000313" key="6">
    <source>
        <dbReference type="Proteomes" id="UP000748752"/>
    </source>
</evidence>
<dbReference type="InterPro" id="IPR047110">
    <property type="entry name" value="GABD/Sad-like"/>
</dbReference>